<dbReference type="InterPro" id="IPR047603">
    <property type="entry name" value="FxsC_N"/>
</dbReference>
<dbReference type="Proteomes" id="UP001596203">
    <property type="component" value="Unassembled WGS sequence"/>
</dbReference>
<gene>
    <name evidence="2" type="ORF">ACFP2T_25195</name>
</gene>
<keyword evidence="3" id="KW-1185">Reference proteome</keyword>
<reference evidence="3" key="1">
    <citation type="journal article" date="2019" name="Int. J. Syst. Evol. Microbiol.">
        <title>The Global Catalogue of Microorganisms (GCM) 10K type strain sequencing project: providing services to taxonomists for standard genome sequencing and annotation.</title>
        <authorList>
            <consortium name="The Broad Institute Genomics Platform"/>
            <consortium name="The Broad Institute Genome Sequencing Center for Infectious Disease"/>
            <person name="Wu L."/>
            <person name="Ma J."/>
        </authorList>
    </citation>
    <scope>NUCLEOTIDE SEQUENCE [LARGE SCALE GENOMIC DNA]</scope>
    <source>
        <strain evidence="3">ZS-35-S2</strain>
    </source>
</reference>
<name>A0ABW1KCH2_9ACTN</name>
<dbReference type="EMBL" id="JBHSPR010000020">
    <property type="protein sequence ID" value="MFC6019491.1"/>
    <property type="molecule type" value="Genomic_DNA"/>
</dbReference>
<evidence type="ECO:0000313" key="2">
    <source>
        <dbReference type="EMBL" id="MFC6019491.1"/>
    </source>
</evidence>
<dbReference type="NCBIfam" id="NF040588">
    <property type="entry name" value="FxsC_Nterm"/>
    <property type="match status" value="1"/>
</dbReference>
<feature type="region of interest" description="Disordered" evidence="1">
    <location>
        <begin position="349"/>
        <end position="383"/>
    </location>
</feature>
<sequence length="383" mass="42005">MSWADRVPGSAGARPDTYFFLSYAHSVPLSAAAKPDTDYWVTKFFNDLRDAVRAGVTRTGETDIGFFDGLVTPGADLKQVLTEALSVAHVFVPLYSPNYFSNTWALGERASFWSRLAKLRRSEADRHVLPVLWIPLPPWDDRPETTEALELVGDDTEYAENGLRAFCMLRFYQRQYARIVETLAKRIIAVTEGEPLPRSAATAVSDSPTTDGDDTALLVTVLAPDGRANWRPYPVHELAVADHVAATAARLGLPTRVVEFGLARDQAPDSPAIVLINSDLGEAAVRAAIDGLPRWVVPLVIAADPGATAEVIADTLRNAGFPPVRPVREADEFERTAPQLVIEARRQFLRHGPVNPPAGPARSRPSLRPGETFNVRQPQEEDL</sequence>
<dbReference type="RefSeq" id="WP_377425472.1">
    <property type="nucleotide sequence ID" value="NZ_JBHSPR010000020.1"/>
</dbReference>
<proteinExistence type="predicted"/>
<evidence type="ECO:0000256" key="1">
    <source>
        <dbReference type="SAM" id="MobiDB-lite"/>
    </source>
</evidence>
<comment type="caution">
    <text evidence="2">The sequence shown here is derived from an EMBL/GenBank/DDBJ whole genome shotgun (WGS) entry which is preliminary data.</text>
</comment>
<protein>
    <submittedName>
        <fullName evidence="2">TIR-like protein FxsC</fullName>
    </submittedName>
</protein>
<dbReference type="SUPFAM" id="SSF52200">
    <property type="entry name" value="Toll/Interleukin receptor TIR domain"/>
    <property type="match status" value="1"/>
</dbReference>
<evidence type="ECO:0000313" key="3">
    <source>
        <dbReference type="Proteomes" id="UP001596203"/>
    </source>
</evidence>
<dbReference type="Gene3D" id="3.40.50.10140">
    <property type="entry name" value="Toll/interleukin-1 receptor homology (TIR) domain"/>
    <property type="match status" value="1"/>
</dbReference>
<dbReference type="InterPro" id="IPR035897">
    <property type="entry name" value="Toll_tir_struct_dom_sf"/>
</dbReference>
<accession>A0ABW1KCH2</accession>
<organism evidence="2 3">
    <name type="scientific">Plantactinospora solaniradicis</name>
    <dbReference type="NCBI Taxonomy" id="1723736"/>
    <lineage>
        <taxon>Bacteria</taxon>
        <taxon>Bacillati</taxon>
        <taxon>Actinomycetota</taxon>
        <taxon>Actinomycetes</taxon>
        <taxon>Micromonosporales</taxon>
        <taxon>Micromonosporaceae</taxon>
        <taxon>Plantactinospora</taxon>
    </lineage>
</organism>